<gene>
    <name evidence="3" type="ORF">F988_00101</name>
</gene>
<evidence type="ECO:0000256" key="2">
    <source>
        <dbReference type="SAM" id="SignalP"/>
    </source>
</evidence>
<feature type="signal peptide" evidence="2">
    <location>
        <begin position="1"/>
        <end position="18"/>
    </location>
</feature>
<accession>N8RU59</accession>
<keyword evidence="4" id="KW-1185">Reference proteome</keyword>
<sequence length="65" mass="7193">MLQVFLVFLSAVTFVLMATDPRPTDSTQAKSAWTEQLKTSETSKVADASARKDEANTKRDDSEQV</sequence>
<dbReference type="HOGENOM" id="CLU_205000_0_0_6"/>
<evidence type="ECO:0000256" key="1">
    <source>
        <dbReference type="SAM" id="MobiDB-lite"/>
    </source>
</evidence>
<dbReference type="Proteomes" id="UP000023776">
    <property type="component" value="Unassembled WGS sequence"/>
</dbReference>
<feature type="compositionally biased region" description="Polar residues" evidence="1">
    <location>
        <begin position="24"/>
        <end position="43"/>
    </location>
</feature>
<dbReference type="PATRIC" id="fig|981333.9.peg.98"/>
<name>N8RU59_9GAMM</name>
<organism evidence="3 4">
    <name type="scientific">Acinetobacter parvus DSM 16617 = CIP 108168</name>
    <dbReference type="NCBI Taxonomy" id="981333"/>
    <lineage>
        <taxon>Bacteria</taxon>
        <taxon>Pseudomonadati</taxon>
        <taxon>Pseudomonadota</taxon>
        <taxon>Gammaproteobacteria</taxon>
        <taxon>Moraxellales</taxon>
        <taxon>Moraxellaceae</taxon>
        <taxon>Acinetobacter</taxon>
    </lineage>
</organism>
<keyword evidence="2" id="KW-0732">Signal</keyword>
<evidence type="ECO:0000313" key="3">
    <source>
        <dbReference type="EMBL" id="ENU37667.1"/>
    </source>
</evidence>
<evidence type="ECO:0000313" key="4">
    <source>
        <dbReference type="Proteomes" id="UP000023776"/>
    </source>
</evidence>
<feature type="compositionally biased region" description="Basic and acidic residues" evidence="1">
    <location>
        <begin position="49"/>
        <end position="65"/>
    </location>
</feature>
<dbReference type="RefSeq" id="WP_004680174.1">
    <property type="nucleotide sequence ID" value="NZ_AIEB01000019.1"/>
</dbReference>
<dbReference type="AlphaFoldDB" id="N8RU59"/>
<proteinExistence type="predicted"/>
<feature type="region of interest" description="Disordered" evidence="1">
    <location>
        <begin position="20"/>
        <end position="65"/>
    </location>
</feature>
<dbReference type="EMBL" id="APOM01000002">
    <property type="protein sequence ID" value="ENU37667.1"/>
    <property type="molecule type" value="Genomic_DNA"/>
</dbReference>
<comment type="caution">
    <text evidence="3">The sequence shown here is derived from an EMBL/GenBank/DDBJ whole genome shotgun (WGS) entry which is preliminary data.</text>
</comment>
<feature type="chain" id="PRO_5004132405" evidence="2">
    <location>
        <begin position="19"/>
        <end position="65"/>
    </location>
</feature>
<protein>
    <submittedName>
        <fullName evidence="3">Uncharacterized protein</fullName>
    </submittedName>
</protein>
<dbReference type="GeneID" id="99691215"/>
<reference evidence="3 4" key="1">
    <citation type="submission" date="2013-02" db="EMBL/GenBank/DDBJ databases">
        <title>The Genome Sequence of Acinetobacter parvus CIP 108168.</title>
        <authorList>
            <consortium name="The Broad Institute Genome Sequencing Platform"/>
            <consortium name="The Broad Institute Genome Sequencing Center for Infectious Disease"/>
            <person name="Cerqueira G."/>
            <person name="Feldgarden M."/>
            <person name="Courvalin P."/>
            <person name="Perichon B."/>
            <person name="Grillot-Courvalin C."/>
            <person name="Clermont D."/>
            <person name="Rocha E."/>
            <person name="Yoon E.-J."/>
            <person name="Nemec A."/>
            <person name="Walker B."/>
            <person name="Young S.K."/>
            <person name="Zeng Q."/>
            <person name="Gargeya S."/>
            <person name="Fitzgerald M."/>
            <person name="Haas B."/>
            <person name="Abouelleil A."/>
            <person name="Alvarado L."/>
            <person name="Arachchi H.M."/>
            <person name="Berlin A.M."/>
            <person name="Chapman S.B."/>
            <person name="Dewar J."/>
            <person name="Goldberg J."/>
            <person name="Griggs A."/>
            <person name="Gujja S."/>
            <person name="Hansen M."/>
            <person name="Howarth C."/>
            <person name="Imamovic A."/>
            <person name="Larimer J."/>
            <person name="McCowan C."/>
            <person name="Murphy C."/>
            <person name="Neiman D."/>
            <person name="Pearson M."/>
            <person name="Priest M."/>
            <person name="Roberts A."/>
            <person name="Saif S."/>
            <person name="Shea T."/>
            <person name="Sisk P."/>
            <person name="Sykes S."/>
            <person name="Wortman J."/>
            <person name="Nusbaum C."/>
            <person name="Birren B."/>
        </authorList>
    </citation>
    <scope>NUCLEOTIDE SEQUENCE [LARGE SCALE GENOMIC DNA]</scope>
    <source>
        <strain evidence="3 4">CIP 108168</strain>
    </source>
</reference>